<dbReference type="Pfam" id="PF23239">
    <property type="entry name" value="DUF7069"/>
    <property type="match status" value="1"/>
</dbReference>
<dbReference type="OrthoDB" id="3251668at2759"/>
<dbReference type="Pfam" id="PF12796">
    <property type="entry name" value="Ank_2"/>
    <property type="match status" value="1"/>
</dbReference>
<dbReference type="AlphaFoldDB" id="A0A9W4IA84"/>
<proteinExistence type="predicted"/>
<dbReference type="InterPro" id="IPR007111">
    <property type="entry name" value="NACHT_NTPase"/>
</dbReference>
<dbReference type="EMBL" id="CAJVPD010000024">
    <property type="protein sequence ID" value="CAG8248281.1"/>
    <property type="molecule type" value="Genomic_DNA"/>
</dbReference>
<dbReference type="SUPFAM" id="SSF48403">
    <property type="entry name" value="Ankyrin repeat"/>
    <property type="match status" value="1"/>
</dbReference>
<dbReference type="InterPro" id="IPR054471">
    <property type="entry name" value="GPIID_WHD"/>
</dbReference>
<dbReference type="PROSITE" id="PS50837">
    <property type="entry name" value="NACHT"/>
    <property type="match status" value="1"/>
</dbReference>
<name>A0A9W4IA84_9EURO</name>
<keyword evidence="2" id="KW-0040">ANK repeat</keyword>
<dbReference type="Pfam" id="PF00023">
    <property type="entry name" value="Ank"/>
    <property type="match status" value="1"/>
</dbReference>
<organism evidence="4 5">
    <name type="scientific">Penicillium salamii</name>
    <dbReference type="NCBI Taxonomy" id="1612424"/>
    <lineage>
        <taxon>Eukaryota</taxon>
        <taxon>Fungi</taxon>
        <taxon>Dikarya</taxon>
        <taxon>Ascomycota</taxon>
        <taxon>Pezizomycotina</taxon>
        <taxon>Eurotiomycetes</taxon>
        <taxon>Eurotiomycetidae</taxon>
        <taxon>Eurotiales</taxon>
        <taxon>Aspergillaceae</taxon>
        <taxon>Penicillium</taxon>
    </lineage>
</organism>
<evidence type="ECO:0000256" key="1">
    <source>
        <dbReference type="ARBA" id="ARBA00022737"/>
    </source>
</evidence>
<dbReference type="Pfam" id="PF24883">
    <property type="entry name" value="NPHP3_N"/>
    <property type="match status" value="1"/>
</dbReference>
<evidence type="ECO:0000313" key="5">
    <source>
        <dbReference type="Proteomes" id="UP001152592"/>
    </source>
</evidence>
<evidence type="ECO:0000313" key="4">
    <source>
        <dbReference type="EMBL" id="CAG8248281.1"/>
    </source>
</evidence>
<dbReference type="Gene3D" id="3.40.50.300">
    <property type="entry name" value="P-loop containing nucleotide triphosphate hydrolases"/>
    <property type="match status" value="1"/>
</dbReference>
<feature type="repeat" description="ANK" evidence="2">
    <location>
        <begin position="630"/>
        <end position="657"/>
    </location>
</feature>
<dbReference type="InterPro" id="IPR056884">
    <property type="entry name" value="NPHP3-like_N"/>
</dbReference>
<dbReference type="InterPro" id="IPR002110">
    <property type="entry name" value="Ankyrin_rpt"/>
</dbReference>
<reference evidence="4" key="1">
    <citation type="submission" date="2021-07" db="EMBL/GenBank/DDBJ databases">
        <authorList>
            <person name="Branca A.L. A."/>
        </authorList>
    </citation>
    <scope>NUCLEOTIDE SEQUENCE</scope>
</reference>
<dbReference type="PROSITE" id="PS50088">
    <property type="entry name" value="ANK_REPEAT"/>
    <property type="match status" value="2"/>
</dbReference>
<sequence length="701" mass="79881">MVAAAYAKDLLQRISLNRIDAEEKISVILSVLKSTNQNAERAYDQRERHQDEQKTRALTEQQQRCHQVFKRSNYEEQKNVNPCRAEGTCQWALQSSEYIRWLTSSHNDLLWVSADPGCGKSVLARSIIDDQLLASSPAVTICYFFFKDNEEQNQLDEALCSILHQLFDQQPHLLPYAMTSWERNGEALRNEADELWRIFIAATSSSASSQTICIFDALDECRDADQDRLIQKLQLFHRRKFAPINETSLKFLITSRPYDRIQNGFRPTTDSFPHLHLKGEEENDQIHREIDLVVKMRVKELADTGPLSEDIRQRLEERLLGMEHRTYLWLYLAIDDIRSTFENSLCPAEESVQLIPSSVGQAYEKILSRVPPGQESIVKKVLQIIVGARRPLTIAEMATALGLARSPQSRPAALAVVDPLRLETKLRRLCGLFVFVKNSKIYLIHQTAREFLIEKANSNDLNFSYACGLNDIENQMAVLCVQYLLTEDFDGSTGASRASGSLLEYAAIHWPDHVRHMSLSSDQEMNDRLRRLYDRCKEPFSPWLPLFWEAVMPYQRAPQMNALQLAAFNGHTQQVSLLLATHRLDIDTPDTTKTYPLTWASLHGYNETVKILLKQGADVSVQDITYGNVLQAACYQGHDKIAQMLLERGADVNAQGGRLGNALQAARQRENHHILNLLQRHQFADQSTSQPLPLKSLKVSP</sequence>
<evidence type="ECO:0000256" key="2">
    <source>
        <dbReference type="PROSITE-ProRule" id="PRU00023"/>
    </source>
</evidence>
<comment type="caution">
    <text evidence="4">The sequence shown here is derived from an EMBL/GenBank/DDBJ whole genome shotgun (WGS) entry which is preliminary data.</text>
</comment>
<dbReference type="PANTHER" id="PTHR10039">
    <property type="entry name" value="AMELOGENIN"/>
    <property type="match status" value="1"/>
</dbReference>
<dbReference type="InterPro" id="IPR055497">
    <property type="entry name" value="DUF7069"/>
</dbReference>
<dbReference type="InterPro" id="IPR027417">
    <property type="entry name" value="P-loop_NTPase"/>
</dbReference>
<feature type="domain" description="NACHT" evidence="3">
    <location>
        <begin position="108"/>
        <end position="257"/>
    </location>
</feature>
<dbReference type="Gene3D" id="1.25.40.20">
    <property type="entry name" value="Ankyrin repeat-containing domain"/>
    <property type="match status" value="1"/>
</dbReference>
<feature type="repeat" description="ANK" evidence="2">
    <location>
        <begin position="592"/>
        <end position="624"/>
    </location>
</feature>
<dbReference type="Proteomes" id="UP001152592">
    <property type="component" value="Unassembled WGS sequence"/>
</dbReference>
<keyword evidence="1" id="KW-0677">Repeat</keyword>
<dbReference type="InterPro" id="IPR036770">
    <property type="entry name" value="Ankyrin_rpt-contain_sf"/>
</dbReference>
<evidence type="ECO:0000259" key="3">
    <source>
        <dbReference type="PROSITE" id="PS50837"/>
    </source>
</evidence>
<accession>A0A9W4IA84</accession>
<dbReference type="Pfam" id="PF22939">
    <property type="entry name" value="WHD_GPIID"/>
    <property type="match status" value="1"/>
</dbReference>
<dbReference type="SMART" id="SM00248">
    <property type="entry name" value="ANK"/>
    <property type="match status" value="3"/>
</dbReference>
<protein>
    <recommendedName>
        <fullName evidence="3">NACHT domain-containing protein</fullName>
    </recommendedName>
</protein>
<dbReference type="SUPFAM" id="SSF52540">
    <property type="entry name" value="P-loop containing nucleoside triphosphate hydrolases"/>
    <property type="match status" value="1"/>
</dbReference>
<gene>
    <name evidence="4" type="ORF">PSALAMII_LOCUS653</name>
</gene>
<dbReference type="PROSITE" id="PS50297">
    <property type="entry name" value="ANK_REP_REGION"/>
    <property type="match status" value="2"/>
</dbReference>